<dbReference type="Pfam" id="PF02913">
    <property type="entry name" value="FAD-oxidase_C"/>
    <property type="match status" value="1"/>
</dbReference>
<keyword evidence="5" id="KW-0560">Oxidoreductase</keyword>
<dbReference type="Pfam" id="PF02754">
    <property type="entry name" value="CCG"/>
    <property type="match status" value="2"/>
</dbReference>
<dbReference type="Proteomes" id="UP000534186">
    <property type="component" value="Unassembled WGS sequence"/>
</dbReference>
<dbReference type="GO" id="GO:0071949">
    <property type="term" value="F:FAD binding"/>
    <property type="evidence" value="ECO:0007669"/>
    <property type="project" value="InterPro"/>
</dbReference>
<keyword evidence="3" id="KW-0479">Metal-binding</keyword>
<dbReference type="InterPro" id="IPR016169">
    <property type="entry name" value="FAD-bd_PCMH_sub2"/>
</dbReference>
<dbReference type="InterPro" id="IPR006094">
    <property type="entry name" value="Oxid_FAD_bind_N"/>
</dbReference>
<dbReference type="Gene3D" id="3.30.70.2740">
    <property type="match status" value="1"/>
</dbReference>
<dbReference type="InterPro" id="IPR017900">
    <property type="entry name" value="4Fe4S_Fe_S_CS"/>
</dbReference>
<dbReference type="InterPro" id="IPR016167">
    <property type="entry name" value="FAD-bd_PCMH_sub1"/>
</dbReference>
<dbReference type="GO" id="GO:0004458">
    <property type="term" value="F:D-lactate dehydrogenase (cytochrome) activity"/>
    <property type="evidence" value="ECO:0007669"/>
    <property type="project" value="TreeGrafter"/>
</dbReference>
<dbReference type="InterPro" id="IPR017896">
    <property type="entry name" value="4Fe4S_Fe-S-bd"/>
</dbReference>
<feature type="compositionally biased region" description="Basic and acidic residues" evidence="8">
    <location>
        <begin position="743"/>
        <end position="754"/>
    </location>
</feature>
<dbReference type="PROSITE" id="PS51379">
    <property type="entry name" value="4FE4S_FER_2"/>
    <property type="match status" value="1"/>
</dbReference>
<dbReference type="Pfam" id="PF13183">
    <property type="entry name" value="Fer4_8"/>
    <property type="match status" value="1"/>
</dbReference>
<evidence type="ECO:0000256" key="5">
    <source>
        <dbReference type="ARBA" id="ARBA00023002"/>
    </source>
</evidence>
<feature type="domain" description="4Fe-4S ferredoxin-type" evidence="9">
    <location>
        <begin position="644"/>
        <end position="672"/>
    </location>
</feature>
<dbReference type="GO" id="GO:0008720">
    <property type="term" value="F:D-lactate dehydrogenase (NAD+) activity"/>
    <property type="evidence" value="ECO:0007669"/>
    <property type="project" value="TreeGrafter"/>
</dbReference>
<dbReference type="Gene3D" id="3.30.465.10">
    <property type="match status" value="1"/>
</dbReference>
<dbReference type="GO" id="GO:1903457">
    <property type="term" value="P:lactate catabolic process"/>
    <property type="evidence" value="ECO:0007669"/>
    <property type="project" value="TreeGrafter"/>
</dbReference>
<evidence type="ECO:0000256" key="4">
    <source>
        <dbReference type="ARBA" id="ARBA00022827"/>
    </source>
</evidence>
<dbReference type="Gene3D" id="3.30.43.10">
    <property type="entry name" value="Uridine Diphospho-n-acetylenolpyruvylglucosamine Reductase, domain 2"/>
    <property type="match status" value="1"/>
</dbReference>
<gene>
    <name evidence="11" type="ORF">HDF12_000583</name>
</gene>
<proteinExistence type="predicted"/>
<evidence type="ECO:0000259" key="9">
    <source>
        <dbReference type="PROSITE" id="PS51379"/>
    </source>
</evidence>
<name>A0A7Y9T190_9BACT</name>
<dbReference type="PANTHER" id="PTHR11748">
    <property type="entry name" value="D-LACTATE DEHYDROGENASE"/>
    <property type="match status" value="1"/>
</dbReference>
<dbReference type="InterPro" id="IPR004113">
    <property type="entry name" value="FAD-bd_oxidored_4_C"/>
</dbReference>
<comment type="caution">
    <text evidence="11">The sequence shown here is derived from an EMBL/GenBank/DDBJ whole genome shotgun (WGS) entry which is preliminary data.</text>
</comment>
<dbReference type="SUPFAM" id="SSF55103">
    <property type="entry name" value="FAD-linked oxidases, C-terminal domain"/>
    <property type="match status" value="1"/>
</dbReference>
<evidence type="ECO:0000313" key="11">
    <source>
        <dbReference type="EMBL" id="NYF50218.1"/>
    </source>
</evidence>
<keyword evidence="4" id="KW-0274">FAD</keyword>
<evidence type="ECO:0000256" key="3">
    <source>
        <dbReference type="ARBA" id="ARBA00022723"/>
    </source>
</evidence>
<dbReference type="InterPro" id="IPR016164">
    <property type="entry name" value="FAD-linked_Oxase-like_C"/>
</dbReference>
<dbReference type="PANTHER" id="PTHR11748:SF119">
    <property type="entry name" value="D-2-HYDROXYGLUTARATE DEHYDROGENASE"/>
    <property type="match status" value="1"/>
</dbReference>
<dbReference type="Gene3D" id="1.10.45.10">
    <property type="entry name" value="Vanillyl-alcohol Oxidase, Chain A, domain 4"/>
    <property type="match status" value="1"/>
</dbReference>
<comment type="cofactor">
    <cofactor evidence="1">
        <name>FAD</name>
        <dbReference type="ChEBI" id="CHEBI:57692"/>
    </cofactor>
</comment>
<dbReference type="GO" id="GO:0046872">
    <property type="term" value="F:metal ion binding"/>
    <property type="evidence" value="ECO:0007669"/>
    <property type="project" value="UniProtKB-KW"/>
</dbReference>
<protein>
    <submittedName>
        <fullName evidence="11">FAD/FMN-containing dehydrogenase/Fe-S oxidoreductase</fullName>
    </submittedName>
</protein>
<dbReference type="SUPFAM" id="SSF56176">
    <property type="entry name" value="FAD-binding/transporter-associated domain-like"/>
    <property type="match status" value="1"/>
</dbReference>
<sequence>MLNSTIWCATTNNRTINLMAAPPTLPFVILPSSHARAHDTFSDADELASLLREQIRGEVRFDPASKALYSTDASNYRHIPIGVVIPRDEADVITTVTLCRRFNAPILTRGAGTSLAGQGCNAAVILDFSKYMNGMDEIDVENRTVKVQPGIVLDRVRDAAEKLHLTFAPDPATHSRCTIGGMIGNNSCGVHGLMGGKTVDNIATLDLLLYDGTRLTVGPTTEAELAAHIAAGGRTGEIYSTLKSLRDTYSTKVREKFPNIPRRVSGFNLDELLPENSFNVARALVGSEGTCAIILGATLQLVQSPPCRTLVGVGFPDIFLAADHVPQILEHKPIGFEGMDGLLLDAMRRKQKFAEELTLLPDGNGFLIIEFGGDTQAEANTKARALVASLKTIAPDATTRIYTSVEAKSVWRVRESALGATAFIPGVGTGWEGWEDAAVDPHQLGSYLRAIFALMNEYGYRSPMYGHFGQGCVHMRHNFDLETPEGILKFRQFMDRATDIALAHGGSLSGEHGDGQARGALLPKMFGPELMQAFRTFKSLFDPTNRLNPNKLIDAHEPHEDLRLGADYNPWHPKTHFAYTENNGSFASANLRCVGVGACRKTDAGTMCPSFMATGEELHSTRGRAHLLWELMQGEVLPDQWKNKQVKESLDLCLACKACKSECPVSVDMATYKSEFLAHHYEGESRPLSHYAFGRIDVFARLASYAPHLVNAVNHTPLISSIMKKLLHIHPKRTFPRFSKPFTPDRRLARDPQRRRDRRIPLPADAPEVFLWADTFNNYFHPAAMRAAHNVLTTAGFRVTLPTQHLCCGRPLYDFGMLDTAKDYLLKTLNALTAQLQAGTPIVVLEPSCASVFRDELTNLLPHDPRAQKLRDQTFLLSEFLVKRAPHYRPPQLNEKILVHGHCHHRATMGMQDEIALLRLTGADVELLDSGCCGMAGPFGFEKDKFAVSQTLANRVLLPAVRAKSANTILVTDGFSCAEQITQNTKAKPMHLAEVLAKSPQD</sequence>
<dbReference type="PROSITE" id="PS00198">
    <property type="entry name" value="4FE4S_FER_1"/>
    <property type="match status" value="1"/>
</dbReference>
<dbReference type="InterPro" id="IPR016171">
    <property type="entry name" value="Vanillyl_alc_oxidase_C-sub2"/>
</dbReference>
<organism evidence="11 12">
    <name type="scientific">Tunturiibacter lichenicola</name>
    <dbReference type="NCBI Taxonomy" id="2051959"/>
    <lineage>
        <taxon>Bacteria</taxon>
        <taxon>Pseudomonadati</taxon>
        <taxon>Acidobacteriota</taxon>
        <taxon>Terriglobia</taxon>
        <taxon>Terriglobales</taxon>
        <taxon>Acidobacteriaceae</taxon>
        <taxon>Tunturiibacter</taxon>
    </lineage>
</organism>
<evidence type="ECO:0000256" key="6">
    <source>
        <dbReference type="ARBA" id="ARBA00023004"/>
    </source>
</evidence>
<dbReference type="SUPFAM" id="SSF46548">
    <property type="entry name" value="alpha-helical ferredoxin"/>
    <property type="match status" value="1"/>
</dbReference>
<dbReference type="InterPro" id="IPR016166">
    <property type="entry name" value="FAD-bd_PCMH"/>
</dbReference>
<feature type="domain" description="FAD-binding PCMH-type" evidence="10">
    <location>
        <begin position="76"/>
        <end position="304"/>
    </location>
</feature>
<keyword evidence="2" id="KW-0285">Flavoprotein</keyword>
<evidence type="ECO:0000256" key="8">
    <source>
        <dbReference type="SAM" id="MobiDB-lite"/>
    </source>
</evidence>
<dbReference type="InterPro" id="IPR004017">
    <property type="entry name" value="Cys_rich_dom"/>
</dbReference>
<keyword evidence="6" id="KW-0408">Iron</keyword>
<evidence type="ECO:0000259" key="10">
    <source>
        <dbReference type="PROSITE" id="PS51387"/>
    </source>
</evidence>
<evidence type="ECO:0000256" key="1">
    <source>
        <dbReference type="ARBA" id="ARBA00001974"/>
    </source>
</evidence>
<evidence type="ECO:0000256" key="7">
    <source>
        <dbReference type="ARBA" id="ARBA00023014"/>
    </source>
</evidence>
<dbReference type="GO" id="GO:0051536">
    <property type="term" value="F:iron-sulfur cluster binding"/>
    <property type="evidence" value="ECO:0007669"/>
    <property type="project" value="UniProtKB-KW"/>
</dbReference>
<dbReference type="Pfam" id="PF01565">
    <property type="entry name" value="FAD_binding_4"/>
    <property type="match status" value="1"/>
</dbReference>
<feature type="region of interest" description="Disordered" evidence="8">
    <location>
        <begin position="740"/>
        <end position="759"/>
    </location>
</feature>
<evidence type="ECO:0000313" key="12">
    <source>
        <dbReference type="Proteomes" id="UP000534186"/>
    </source>
</evidence>
<dbReference type="InterPro" id="IPR036318">
    <property type="entry name" value="FAD-bd_PCMH-like_sf"/>
</dbReference>
<dbReference type="AlphaFoldDB" id="A0A7Y9T190"/>
<dbReference type="EMBL" id="JACCCV010000001">
    <property type="protein sequence ID" value="NYF50218.1"/>
    <property type="molecule type" value="Genomic_DNA"/>
</dbReference>
<evidence type="ECO:0000256" key="2">
    <source>
        <dbReference type="ARBA" id="ARBA00022630"/>
    </source>
</evidence>
<accession>A0A7Y9T190</accession>
<dbReference type="PROSITE" id="PS51387">
    <property type="entry name" value="FAD_PCMH"/>
    <property type="match status" value="1"/>
</dbReference>
<reference evidence="11 12" key="1">
    <citation type="submission" date="2020-07" db="EMBL/GenBank/DDBJ databases">
        <title>Genomic Encyclopedia of Type Strains, Phase IV (KMG-V): Genome sequencing to study the core and pangenomes of soil and plant-associated prokaryotes.</title>
        <authorList>
            <person name="Whitman W."/>
        </authorList>
    </citation>
    <scope>NUCLEOTIDE SEQUENCE [LARGE SCALE GENOMIC DNA]</scope>
    <source>
        <strain evidence="11 12">M8UP30</strain>
    </source>
</reference>
<keyword evidence="7" id="KW-0411">Iron-sulfur</keyword>